<dbReference type="WBParaSite" id="ES5_v2.g23342.t1">
    <property type="protein sequence ID" value="ES5_v2.g23342.t1"/>
    <property type="gene ID" value="ES5_v2.g23342"/>
</dbReference>
<reference evidence="2" key="1">
    <citation type="submission" date="2022-11" db="UniProtKB">
        <authorList>
            <consortium name="WormBaseParasite"/>
        </authorList>
    </citation>
    <scope>IDENTIFICATION</scope>
</reference>
<name>A0AC34G1J0_9BILA</name>
<accession>A0AC34G1J0</accession>
<protein>
    <submittedName>
        <fullName evidence="2">Uncharacterized protein</fullName>
    </submittedName>
</protein>
<proteinExistence type="predicted"/>
<dbReference type="Proteomes" id="UP000887579">
    <property type="component" value="Unplaced"/>
</dbReference>
<sequence>DSTKSLASGAVENVTAGLSSLFGSAKGLIGAGQEKVEEAKEAAKKEIDTSAETENTILGSGVDASDLHYKTQATTNVIAGVTAGGKTVIP</sequence>
<organism evidence="1 2">
    <name type="scientific">Panagrolaimus sp. ES5</name>
    <dbReference type="NCBI Taxonomy" id="591445"/>
    <lineage>
        <taxon>Eukaryota</taxon>
        <taxon>Metazoa</taxon>
        <taxon>Ecdysozoa</taxon>
        <taxon>Nematoda</taxon>
        <taxon>Chromadorea</taxon>
        <taxon>Rhabditida</taxon>
        <taxon>Tylenchina</taxon>
        <taxon>Panagrolaimomorpha</taxon>
        <taxon>Panagrolaimoidea</taxon>
        <taxon>Panagrolaimidae</taxon>
        <taxon>Panagrolaimus</taxon>
    </lineage>
</organism>
<evidence type="ECO:0000313" key="1">
    <source>
        <dbReference type="Proteomes" id="UP000887579"/>
    </source>
</evidence>
<evidence type="ECO:0000313" key="2">
    <source>
        <dbReference type="WBParaSite" id="ES5_v2.g23342.t1"/>
    </source>
</evidence>